<accession>A0A6A7BR00</accession>
<keyword evidence="8" id="KW-1185">Reference proteome</keyword>
<evidence type="ECO:0000256" key="5">
    <source>
        <dbReference type="ARBA" id="ARBA00023128"/>
    </source>
</evidence>
<dbReference type="AlphaFoldDB" id="A0A6A7BR00"/>
<dbReference type="InterPro" id="IPR002838">
    <property type="entry name" value="AIM24"/>
</dbReference>
<evidence type="ECO:0000256" key="2">
    <source>
        <dbReference type="ARBA" id="ARBA00009322"/>
    </source>
</evidence>
<keyword evidence="4" id="KW-0809">Transit peptide</keyword>
<gene>
    <name evidence="7" type="ORF">K470DRAFT_206313</name>
</gene>
<comment type="subcellular location">
    <subcellularLocation>
        <location evidence="1 6">Mitochondrion</location>
    </subcellularLocation>
</comment>
<reference evidence="7" key="1">
    <citation type="journal article" date="2020" name="Stud. Mycol.">
        <title>101 Dothideomycetes genomes: a test case for predicting lifestyles and emergence of pathogens.</title>
        <authorList>
            <person name="Haridas S."/>
            <person name="Albert R."/>
            <person name="Binder M."/>
            <person name="Bloem J."/>
            <person name="Labutti K."/>
            <person name="Salamov A."/>
            <person name="Andreopoulos B."/>
            <person name="Baker S."/>
            <person name="Barry K."/>
            <person name="Bills G."/>
            <person name="Bluhm B."/>
            <person name="Cannon C."/>
            <person name="Castanera R."/>
            <person name="Culley D."/>
            <person name="Daum C."/>
            <person name="Ezra D."/>
            <person name="Gonzalez J."/>
            <person name="Henrissat B."/>
            <person name="Kuo A."/>
            <person name="Liang C."/>
            <person name="Lipzen A."/>
            <person name="Lutzoni F."/>
            <person name="Magnuson J."/>
            <person name="Mondo S."/>
            <person name="Nolan M."/>
            <person name="Ohm R."/>
            <person name="Pangilinan J."/>
            <person name="Park H.-J."/>
            <person name="Ramirez L."/>
            <person name="Alfaro M."/>
            <person name="Sun H."/>
            <person name="Tritt A."/>
            <person name="Yoshinaga Y."/>
            <person name="Zwiers L.-H."/>
            <person name="Turgeon B."/>
            <person name="Goodwin S."/>
            <person name="Spatafora J."/>
            <person name="Crous P."/>
            <person name="Grigoriev I."/>
        </authorList>
    </citation>
    <scope>NUCLEOTIDE SEQUENCE</scope>
    <source>
        <strain evidence="7">CBS 480.64</strain>
    </source>
</reference>
<sequence>AEATFTILSPTSSLLSATLAPGVPLYTRSGTLVGLSGTNTRSITKHLHILSPLLRSLTLTPWLYQRVTSAGGYSALIGTRSAMTSMSVLNLDGREDWNIIKKNAILAWAGEKLALTPSLTGASRGTSLLSHAISLSGTEITGRGLVAVVGKGALHQINLKNGEEYILRRGNVVGYTLTCHPERFSFESKMTLRVPDLFTHTRFWTELRKTGVYRFSATLGGLVGRVWGWVMGEEPYFLFRGPGRVIFQSRGTGVRDLVT</sequence>
<dbReference type="Proteomes" id="UP000799421">
    <property type="component" value="Unassembled WGS sequence"/>
</dbReference>
<proteinExistence type="inferred from homology"/>
<evidence type="ECO:0000256" key="3">
    <source>
        <dbReference type="ARBA" id="ARBA00013287"/>
    </source>
</evidence>
<dbReference type="GO" id="GO:0005743">
    <property type="term" value="C:mitochondrial inner membrane"/>
    <property type="evidence" value="ECO:0007669"/>
    <property type="project" value="TreeGrafter"/>
</dbReference>
<feature type="non-terminal residue" evidence="7">
    <location>
        <position position="259"/>
    </location>
</feature>
<dbReference type="InterPro" id="IPR016031">
    <property type="entry name" value="Trp_RNA-bd_attenuator-like_dom"/>
</dbReference>
<dbReference type="Gene3D" id="3.60.160.10">
    <property type="entry name" value="Mitochondrial biogenesis AIM24"/>
    <property type="match status" value="1"/>
</dbReference>
<evidence type="ECO:0000313" key="8">
    <source>
        <dbReference type="Proteomes" id="UP000799421"/>
    </source>
</evidence>
<dbReference type="Pfam" id="PF01987">
    <property type="entry name" value="AIM24"/>
    <property type="match status" value="1"/>
</dbReference>
<dbReference type="SUPFAM" id="SSF51219">
    <property type="entry name" value="TRAP-like"/>
    <property type="match status" value="1"/>
</dbReference>
<dbReference type="PANTHER" id="PTHR36959:SF2">
    <property type="entry name" value="ALTERED INHERITANCE OF MITOCHONDRIA PROTEIN 24, MITOCHONDRIAL"/>
    <property type="match status" value="1"/>
</dbReference>
<organism evidence="7 8">
    <name type="scientific">Piedraia hortae CBS 480.64</name>
    <dbReference type="NCBI Taxonomy" id="1314780"/>
    <lineage>
        <taxon>Eukaryota</taxon>
        <taxon>Fungi</taxon>
        <taxon>Dikarya</taxon>
        <taxon>Ascomycota</taxon>
        <taxon>Pezizomycotina</taxon>
        <taxon>Dothideomycetes</taxon>
        <taxon>Dothideomycetidae</taxon>
        <taxon>Capnodiales</taxon>
        <taxon>Piedraiaceae</taxon>
        <taxon>Piedraia</taxon>
    </lineage>
</organism>
<dbReference type="PANTHER" id="PTHR36959">
    <property type="entry name" value="ALTERED INHERITANCE OF MITOCHONDRIA PROTEIN 24, MITOCHONDRIAL"/>
    <property type="match status" value="1"/>
</dbReference>
<dbReference type="OrthoDB" id="5295771at2759"/>
<feature type="non-terminal residue" evidence="7">
    <location>
        <position position="1"/>
    </location>
</feature>
<dbReference type="GO" id="GO:0007007">
    <property type="term" value="P:inner mitochondrial membrane organization"/>
    <property type="evidence" value="ECO:0007669"/>
    <property type="project" value="TreeGrafter"/>
</dbReference>
<name>A0A6A7BR00_9PEZI</name>
<comment type="similarity">
    <text evidence="2 6">Belongs to the AIM24 family.</text>
</comment>
<dbReference type="InterPro" id="IPR036983">
    <property type="entry name" value="AIM24_sf"/>
</dbReference>
<dbReference type="EMBL" id="MU006039">
    <property type="protein sequence ID" value="KAF2857532.1"/>
    <property type="molecule type" value="Genomic_DNA"/>
</dbReference>
<keyword evidence="5 6" id="KW-0496">Mitochondrion</keyword>
<evidence type="ECO:0000256" key="4">
    <source>
        <dbReference type="ARBA" id="ARBA00022946"/>
    </source>
</evidence>
<evidence type="ECO:0000256" key="1">
    <source>
        <dbReference type="ARBA" id="ARBA00004173"/>
    </source>
</evidence>
<evidence type="ECO:0000313" key="7">
    <source>
        <dbReference type="EMBL" id="KAF2857532.1"/>
    </source>
</evidence>
<protein>
    <recommendedName>
        <fullName evidence="3 6">Altered inheritance of mitochondria protein 24, mitochondrial</fullName>
    </recommendedName>
</protein>
<evidence type="ECO:0000256" key="6">
    <source>
        <dbReference type="RuleBase" id="RU363045"/>
    </source>
</evidence>